<gene>
    <name evidence="3" type="ORF">SAMN05444342_1955</name>
    <name evidence="2" type="ORF">ZOD2009_02675</name>
</gene>
<sequence>MNGNTPYAGIPDVTQAGQRASVDVDELTPEQRRHLRDSVADIATLTRKYLPEEYVIGSQVTNSLTGPQASVSVQPPVGHIVSAGFEPEKHELDDDELIDAEERDEVARGLAASAALQVKQAVENKITPTAR</sequence>
<dbReference type="eggNOG" id="arCOG04759">
    <property type="taxonomic scope" value="Archaea"/>
</dbReference>
<evidence type="ECO:0000313" key="2">
    <source>
        <dbReference type="EMBL" id="EFW94012.1"/>
    </source>
</evidence>
<dbReference type="Proteomes" id="UP000184203">
    <property type="component" value="Unassembled WGS sequence"/>
</dbReference>
<proteinExistence type="predicted"/>
<feature type="region of interest" description="Disordered" evidence="1">
    <location>
        <begin position="1"/>
        <end position="29"/>
    </location>
</feature>
<dbReference type="Proteomes" id="UP000003751">
    <property type="component" value="Unassembled WGS sequence"/>
</dbReference>
<evidence type="ECO:0000313" key="5">
    <source>
        <dbReference type="Proteomes" id="UP000184203"/>
    </source>
</evidence>
<dbReference type="GeneID" id="300003040"/>
<dbReference type="InterPro" id="IPR043835">
    <property type="entry name" value="DUF5811"/>
</dbReference>
<protein>
    <submittedName>
        <fullName evidence="2">Uncharacterized protein</fullName>
    </submittedName>
</protein>
<accession>E7QP96</accession>
<evidence type="ECO:0000256" key="1">
    <source>
        <dbReference type="SAM" id="MobiDB-lite"/>
    </source>
</evidence>
<reference evidence="3" key="3">
    <citation type="submission" date="2016-11" db="EMBL/GenBank/DDBJ databases">
        <authorList>
            <person name="Jaros S."/>
            <person name="Januszkiewicz K."/>
            <person name="Wedrychowicz H."/>
        </authorList>
    </citation>
    <scope>NUCLEOTIDE SEQUENCE [LARGE SCALE GENOMIC DNA]</scope>
    <source>
        <strain evidence="3">DX253</strain>
    </source>
</reference>
<dbReference type="AlphaFoldDB" id="E7QP96"/>
<dbReference type="RefSeq" id="WP_007976763.1">
    <property type="nucleotide sequence ID" value="NZ_AEMG01000002.1"/>
</dbReference>
<dbReference type="EMBL" id="AEMG01000002">
    <property type="protein sequence ID" value="EFW94012.1"/>
    <property type="molecule type" value="Genomic_DNA"/>
</dbReference>
<dbReference type="PATRIC" id="fig|797209.4.peg.518"/>
<dbReference type="STRING" id="797209.GCA_000376445_01683"/>
<dbReference type="Pfam" id="PF19128">
    <property type="entry name" value="DUF5811"/>
    <property type="match status" value="1"/>
</dbReference>
<organism evidence="2 4">
    <name type="scientific">Haladaptatus paucihalophilus DX253</name>
    <dbReference type="NCBI Taxonomy" id="797209"/>
    <lineage>
        <taxon>Archaea</taxon>
        <taxon>Methanobacteriati</taxon>
        <taxon>Methanobacteriota</taxon>
        <taxon>Stenosarchaea group</taxon>
        <taxon>Halobacteria</taxon>
        <taxon>Halobacteriales</taxon>
        <taxon>Haladaptataceae</taxon>
        <taxon>Haladaptatus</taxon>
    </lineage>
</organism>
<dbReference type="OrthoDB" id="201266at2157"/>
<keyword evidence="5" id="KW-1185">Reference proteome</keyword>
<dbReference type="EMBL" id="FRAN01000002">
    <property type="protein sequence ID" value="SHK64483.1"/>
    <property type="molecule type" value="Genomic_DNA"/>
</dbReference>
<reference evidence="5" key="2">
    <citation type="submission" date="2016-11" db="EMBL/GenBank/DDBJ databases">
        <authorList>
            <person name="Varghese N."/>
            <person name="Submissions S."/>
        </authorList>
    </citation>
    <scope>NUCLEOTIDE SEQUENCE [LARGE SCALE GENOMIC DNA]</scope>
    <source>
        <strain evidence="5">DX253</strain>
    </source>
</reference>
<evidence type="ECO:0000313" key="4">
    <source>
        <dbReference type="Proteomes" id="UP000003751"/>
    </source>
</evidence>
<name>E7QP96_HALPU</name>
<evidence type="ECO:0000313" key="3">
    <source>
        <dbReference type="EMBL" id="SHK64483.1"/>
    </source>
</evidence>
<reference evidence="2 4" key="1">
    <citation type="journal article" date="2014" name="ISME J.">
        <title>Trehalose/2-sulfotrehalose biosynthesis and glycine-betaine uptake are widely spread mechanisms for osmoadaptation in the Halobacteriales.</title>
        <authorList>
            <person name="Youssef N.H."/>
            <person name="Savage-Ashlock K.N."/>
            <person name="McCully A.L."/>
            <person name="Luedtke B."/>
            <person name="Shaw E.I."/>
            <person name="Hoff W.D."/>
            <person name="Elshahed M.S."/>
        </authorList>
    </citation>
    <scope>NUCLEOTIDE SEQUENCE [LARGE SCALE GENOMIC DNA]</scope>
    <source>
        <strain evidence="2 4">DX253</strain>
    </source>
</reference>